<feature type="compositionally biased region" description="Basic and acidic residues" evidence="1">
    <location>
        <begin position="241"/>
        <end position="253"/>
    </location>
</feature>
<dbReference type="OrthoDB" id="3800368at2759"/>
<organism evidence="2 3">
    <name type="scientific">Lentithecium fluviatile CBS 122367</name>
    <dbReference type="NCBI Taxonomy" id="1168545"/>
    <lineage>
        <taxon>Eukaryota</taxon>
        <taxon>Fungi</taxon>
        <taxon>Dikarya</taxon>
        <taxon>Ascomycota</taxon>
        <taxon>Pezizomycotina</taxon>
        <taxon>Dothideomycetes</taxon>
        <taxon>Pleosporomycetidae</taxon>
        <taxon>Pleosporales</taxon>
        <taxon>Massarineae</taxon>
        <taxon>Lentitheciaceae</taxon>
        <taxon>Lentithecium</taxon>
    </lineage>
</organism>
<evidence type="ECO:0000256" key="1">
    <source>
        <dbReference type="SAM" id="MobiDB-lite"/>
    </source>
</evidence>
<feature type="region of interest" description="Disordered" evidence="1">
    <location>
        <begin position="182"/>
        <end position="202"/>
    </location>
</feature>
<keyword evidence="3" id="KW-1185">Reference proteome</keyword>
<sequence>MSLKNPADPAPQQTTNNPTDETSDGEMQIEWENIHYNPMSDAPSAASEYDAMTGAYFQKWLCDEESDLQELGQIAGIPQAPTSGFLKKQGWHSINDPGVPHTPNSMPKDELALTEYLNIGDGDGLDGNYFDPTYYLGKQGYREPEQAPDRARNRIIEAHQPGNDNINDSDTSQPKQVHFLLDDSTSDLSDVPEDLSDRSEETTTATTLQSVIKGTVNRRPVLSVSKVVAFNRPVRISKVEDVHRGIKSAESKRSGLSKIVKKVSGAKRRLDRKESGPTAKKSSESTLDGSNNVGDKESDHQSNEGGWELVTGDVSSPTQGTPANEKLTIHLRHTISKEEKKFEFTNIRREDIDWTNHEHIKIIAHWRRQILRRGGFEKKKVNILYTPNEDAWLELFHKKLKLAAQKGHAIEMPSIPMIGESFNRFFAGKVFQDTNGKILPPREAREMTSFQGKFNRKTAGVHDIREEAKALVDKINSRNRKVYIPTITDSELQQYLKSGAAASDNPDIEAKNAASLIPDEKLDRHLHQMNGQRKRKRETGDEDEDGDGGSVENSGKDSGT</sequence>
<evidence type="ECO:0000313" key="3">
    <source>
        <dbReference type="Proteomes" id="UP000799291"/>
    </source>
</evidence>
<feature type="compositionally biased region" description="Basic residues" evidence="1">
    <location>
        <begin position="259"/>
        <end position="270"/>
    </location>
</feature>
<name>A0A6G1JGZ9_9PLEO</name>
<feature type="compositionally biased region" description="Polar residues" evidence="1">
    <location>
        <begin position="11"/>
        <end position="20"/>
    </location>
</feature>
<protein>
    <submittedName>
        <fullName evidence="2">Uncharacterized protein</fullName>
    </submittedName>
</protein>
<feature type="region of interest" description="Disordered" evidence="1">
    <location>
        <begin position="1"/>
        <end position="29"/>
    </location>
</feature>
<feature type="compositionally biased region" description="Polar residues" evidence="1">
    <location>
        <begin position="551"/>
        <end position="560"/>
    </location>
</feature>
<evidence type="ECO:0000313" key="2">
    <source>
        <dbReference type="EMBL" id="KAF2689847.1"/>
    </source>
</evidence>
<gene>
    <name evidence="2" type="ORF">K458DRAFT_483416</name>
</gene>
<accession>A0A6G1JGZ9</accession>
<dbReference type="AlphaFoldDB" id="A0A6G1JGZ9"/>
<dbReference type="EMBL" id="MU005571">
    <property type="protein sequence ID" value="KAF2689847.1"/>
    <property type="molecule type" value="Genomic_DNA"/>
</dbReference>
<feature type="region of interest" description="Disordered" evidence="1">
    <location>
        <begin position="241"/>
        <end position="325"/>
    </location>
</feature>
<feature type="region of interest" description="Disordered" evidence="1">
    <location>
        <begin position="515"/>
        <end position="560"/>
    </location>
</feature>
<feature type="compositionally biased region" description="Polar residues" evidence="1">
    <location>
        <begin position="284"/>
        <end position="293"/>
    </location>
</feature>
<dbReference type="Proteomes" id="UP000799291">
    <property type="component" value="Unassembled WGS sequence"/>
</dbReference>
<feature type="compositionally biased region" description="Polar residues" evidence="1">
    <location>
        <begin position="313"/>
        <end position="322"/>
    </location>
</feature>
<proteinExistence type="predicted"/>
<reference evidence="2" key="1">
    <citation type="journal article" date="2020" name="Stud. Mycol.">
        <title>101 Dothideomycetes genomes: a test case for predicting lifestyles and emergence of pathogens.</title>
        <authorList>
            <person name="Haridas S."/>
            <person name="Albert R."/>
            <person name="Binder M."/>
            <person name="Bloem J."/>
            <person name="Labutti K."/>
            <person name="Salamov A."/>
            <person name="Andreopoulos B."/>
            <person name="Baker S."/>
            <person name="Barry K."/>
            <person name="Bills G."/>
            <person name="Bluhm B."/>
            <person name="Cannon C."/>
            <person name="Castanera R."/>
            <person name="Culley D."/>
            <person name="Daum C."/>
            <person name="Ezra D."/>
            <person name="Gonzalez J."/>
            <person name="Henrissat B."/>
            <person name="Kuo A."/>
            <person name="Liang C."/>
            <person name="Lipzen A."/>
            <person name="Lutzoni F."/>
            <person name="Magnuson J."/>
            <person name="Mondo S."/>
            <person name="Nolan M."/>
            <person name="Ohm R."/>
            <person name="Pangilinan J."/>
            <person name="Park H.-J."/>
            <person name="Ramirez L."/>
            <person name="Alfaro M."/>
            <person name="Sun H."/>
            <person name="Tritt A."/>
            <person name="Yoshinaga Y."/>
            <person name="Zwiers L.-H."/>
            <person name="Turgeon B."/>
            <person name="Goodwin S."/>
            <person name="Spatafora J."/>
            <person name="Crous P."/>
            <person name="Grigoriev I."/>
        </authorList>
    </citation>
    <scope>NUCLEOTIDE SEQUENCE</scope>
    <source>
        <strain evidence="2">CBS 122367</strain>
    </source>
</reference>